<feature type="domain" description="MD-2-related lipid-recognition" evidence="1">
    <location>
        <begin position="18"/>
        <end position="143"/>
    </location>
</feature>
<organism evidence="2 3">
    <name type="scientific">Paragonimus westermani</name>
    <dbReference type="NCBI Taxonomy" id="34504"/>
    <lineage>
        <taxon>Eukaryota</taxon>
        <taxon>Metazoa</taxon>
        <taxon>Spiralia</taxon>
        <taxon>Lophotrochozoa</taxon>
        <taxon>Platyhelminthes</taxon>
        <taxon>Trematoda</taxon>
        <taxon>Digenea</taxon>
        <taxon>Plagiorchiida</taxon>
        <taxon>Troglotremata</taxon>
        <taxon>Troglotrematidae</taxon>
        <taxon>Paragonimus</taxon>
    </lineage>
</organism>
<comment type="caution">
    <text evidence="2">The sequence shown here is derived from an EMBL/GenBank/DDBJ whole genome shotgun (WGS) entry which is preliminary data.</text>
</comment>
<protein>
    <recommendedName>
        <fullName evidence="1">MD-2-related lipid-recognition domain-containing protein</fullName>
    </recommendedName>
</protein>
<keyword evidence="3" id="KW-1185">Reference proteome</keyword>
<dbReference type="AlphaFoldDB" id="A0A8T0DCH0"/>
<dbReference type="InterPro" id="IPR003172">
    <property type="entry name" value="ML_dom"/>
</dbReference>
<dbReference type="Gene3D" id="2.60.40.770">
    <property type="match status" value="1"/>
</dbReference>
<reference evidence="2 3" key="1">
    <citation type="submission" date="2019-07" db="EMBL/GenBank/DDBJ databases">
        <title>Annotation for the trematode Paragonimus westermani.</title>
        <authorList>
            <person name="Choi Y.-J."/>
        </authorList>
    </citation>
    <scope>NUCLEOTIDE SEQUENCE [LARGE SCALE GENOMIC DNA]</scope>
    <source>
        <strain evidence="2">180907_Pwestermani</strain>
    </source>
</reference>
<dbReference type="EMBL" id="JTDF01008732">
    <property type="protein sequence ID" value="KAF8564427.1"/>
    <property type="molecule type" value="Genomic_DNA"/>
</dbReference>
<sequence length="145" mass="16518">MLIVLLFGLASVRGKLFYESCSTAVHLKKVTLNDCEQEEEICSLDRNETMRLKIKFHSKRRVMGGTPKSCVKKRSGRQVCSDLTDSRANICKSIIPSCPLVKNRTYIYKLTDKATSFKYNGNILFQLKDMQNKTFLCVKIAVDVN</sequence>
<accession>A0A8T0DCH0</accession>
<name>A0A8T0DCH0_9TREM</name>
<gene>
    <name evidence="2" type="ORF">P879_09779</name>
</gene>
<evidence type="ECO:0000259" key="1">
    <source>
        <dbReference type="Pfam" id="PF02221"/>
    </source>
</evidence>
<dbReference type="Pfam" id="PF02221">
    <property type="entry name" value="E1_DerP2_DerF2"/>
    <property type="match status" value="1"/>
</dbReference>
<evidence type="ECO:0000313" key="2">
    <source>
        <dbReference type="EMBL" id="KAF8564427.1"/>
    </source>
</evidence>
<dbReference type="InterPro" id="IPR014756">
    <property type="entry name" value="Ig_E-set"/>
</dbReference>
<dbReference type="SUPFAM" id="SSF81296">
    <property type="entry name" value="E set domains"/>
    <property type="match status" value="1"/>
</dbReference>
<dbReference type="OrthoDB" id="6251126at2759"/>
<evidence type="ECO:0000313" key="3">
    <source>
        <dbReference type="Proteomes" id="UP000699462"/>
    </source>
</evidence>
<proteinExistence type="predicted"/>
<dbReference type="Proteomes" id="UP000699462">
    <property type="component" value="Unassembled WGS sequence"/>
</dbReference>